<dbReference type="InterPro" id="IPR036388">
    <property type="entry name" value="WH-like_DNA-bd_sf"/>
</dbReference>
<keyword evidence="2" id="KW-0805">Transcription regulation</keyword>
<dbReference type="InterPro" id="IPR036390">
    <property type="entry name" value="WH_DNA-bd_sf"/>
</dbReference>
<dbReference type="RefSeq" id="WP_094289738.1">
    <property type="nucleotide sequence ID" value="NZ_NOIG01000008.1"/>
</dbReference>
<keyword evidence="3" id="KW-0238">DNA-binding</keyword>
<evidence type="ECO:0000256" key="2">
    <source>
        <dbReference type="ARBA" id="ARBA00023015"/>
    </source>
</evidence>
<dbReference type="Pfam" id="PF00126">
    <property type="entry name" value="HTH_1"/>
    <property type="match status" value="1"/>
</dbReference>
<dbReference type="GO" id="GO:0003700">
    <property type="term" value="F:DNA-binding transcription factor activity"/>
    <property type="evidence" value="ECO:0007669"/>
    <property type="project" value="InterPro"/>
</dbReference>
<comment type="similarity">
    <text evidence="1">Belongs to the LysR transcriptional regulatory family.</text>
</comment>
<keyword evidence="4" id="KW-0804">Transcription</keyword>
<dbReference type="OrthoDB" id="8591238at2"/>
<dbReference type="PANTHER" id="PTHR30537">
    <property type="entry name" value="HTH-TYPE TRANSCRIPTIONAL REGULATOR"/>
    <property type="match status" value="1"/>
</dbReference>
<name>A0A235ELK5_9BURK</name>
<dbReference type="InterPro" id="IPR005119">
    <property type="entry name" value="LysR_subst-bd"/>
</dbReference>
<reference evidence="6 7" key="1">
    <citation type="submission" date="2017-07" db="EMBL/GenBank/DDBJ databases">
        <title>Acidovorax KNDSW TSA 6 genome sequence and assembly.</title>
        <authorList>
            <person name="Mayilraj S."/>
        </authorList>
    </citation>
    <scope>NUCLEOTIDE SEQUENCE [LARGE SCALE GENOMIC DNA]</scope>
    <source>
        <strain evidence="6 7">KNDSW-TSA6</strain>
    </source>
</reference>
<dbReference type="Gene3D" id="1.10.10.10">
    <property type="entry name" value="Winged helix-like DNA-binding domain superfamily/Winged helix DNA-binding domain"/>
    <property type="match status" value="1"/>
</dbReference>
<gene>
    <name evidence="6" type="ORF">CBY09_11760</name>
</gene>
<feature type="domain" description="HTH lysR-type" evidence="5">
    <location>
        <begin position="4"/>
        <end position="61"/>
    </location>
</feature>
<proteinExistence type="inferred from homology"/>
<dbReference type="SUPFAM" id="SSF53850">
    <property type="entry name" value="Periplasmic binding protein-like II"/>
    <property type="match status" value="1"/>
</dbReference>
<dbReference type="EMBL" id="NOIG01000008">
    <property type="protein sequence ID" value="OYD49643.1"/>
    <property type="molecule type" value="Genomic_DNA"/>
</dbReference>
<evidence type="ECO:0000313" key="6">
    <source>
        <dbReference type="EMBL" id="OYD49643.1"/>
    </source>
</evidence>
<dbReference type="PRINTS" id="PR00039">
    <property type="entry name" value="HTHLYSR"/>
</dbReference>
<evidence type="ECO:0000256" key="1">
    <source>
        <dbReference type="ARBA" id="ARBA00009437"/>
    </source>
</evidence>
<dbReference type="CDD" id="cd08432">
    <property type="entry name" value="PBP2_GcdR_TrpI_HvrB_AmpR_like"/>
    <property type="match status" value="1"/>
</dbReference>
<dbReference type="GO" id="GO:0043565">
    <property type="term" value="F:sequence-specific DNA binding"/>
    <property type="evidence" value="ECO:0007669"/>
    <property type="project" value="TreeGrafter"/>
</dbReference>
<keyword evidence="7" id="KW-1185">Reference proteome</keyword>
<organism evidence="6 7">
    <name type="scientific">Acidovorax kalamii</name>
    <dbReference type="NCBI Taxonomy" id="2004485"/>
    <lineage>
        <taxon>Bacteria</taxon>
        <taxon>Pseudomonadati</taxon>
        <taxon>Pseudomonadota</taxon>
        <taxon>Betaproteobacteria</taxon>
        <taxon>Burkholderiales</taxon>
        <taxon>Comamonadaceae</taxon>
        <taxon>Acidovorax</taxon>
    </lineage>
</organism>
<dbReference type="InterPro" id="IPR000847">
    <property type="entry name" value="LysR_HTH_N"/>
</dbReference>
<dbReference type="PROSITE" id="PS50931">
    <property type="entry name" value="HTH_LYSR"/>
    <property type="match status" value="1"/>
</dbReference>
<dbReference type="Pfam" id="PF03466">
    <property type="entry name" value="LysR_substrate"/>
    <property type="match status" value="1"/>
</dbReference>
<dbReference type="GO" id="GO:0006351">
    <property type="term" value="P:DNA-templated transcription"/>
    <property type="evidence" value="ECO:0007669"/>
    <property type="project" value="TreeGrafter"/>
</dbReference>
<comment type="caution">
    <text evidence="6">The sequence shown here is derived from an EMBL/GenBank/DDBJ whole genome shotgun (WGS) entry which is preliminary data.</text>
</comment>
<dbReference type="Gene3D" id="3.40.190.10">
    <property type="entry name" value="Periplasmic binding protein-like II"/>
    <property type="match status" value="2"/>
</dbReference>
<sequence length="297" mass="32154">MKLPPLIAVRFFEATARHRSVREAARELHVTPGAVSQQVRRLEDFLGCALFDRLPRGLALTPAGMDYQAACGEALARIGHATARLAAGARRVVRVSCTPDFAAQWLVPRLQHFLQHAPELDVHVNSTHRAVDLLAEDMHFAVRHGLGPYPGLHAEWLLDDDLVPVCSPRLVAPRPWAQLADITGPRLLHDGTRDDWRLWCQAQGLARVDSGQGVVFAGAGGAVEAALAGQGFALVQRASVARELATQALVGLQAPAVKTPLGYRLVYRPEALIDPALRRFRDWVVDEGAQAGGISAG</sequence>
<dbReference type="PANTHER" id="PTHR30537:SF26">
    <property type="entry name" value="GLYCINE CLEAVAGE SYSTEM TRANSCRIPTIONAL ACTIVATOR"/>
    <property type="match status" value="1"/>
</dbReference>
<dbReference type="SUPFAM" id="SSF46785">
    <property type="entry name" value="Winged helix' DNA-binding domain"/>
    <property type="match status" value="1"/>
</dbReference>
<dbReference type="InterPro" id="IPR058163">
    <property type="entry name" value="LysR-type_TF_proteobact-type"/>
</dbReference>
<accession>A0A235ELK5</accession>
<evidence type="ECO:0000256" key="4">
    <source>
        <dbReference type="ARBA" id="ARBA00023163"/>
    </source>
</evidence>
<evidence type="ECO:0000313" key="7">
    <source>
        <dbReference type="Proteomes" id="UP000215441"/>
    </source>
</evidence>
<dbReference type="AlphaFoldDB" id="A0A235ELK5"/>
<evidence type="ECO:0000256" key="3">
    <source>
        <dbReference type="ARBA" id="ARBA00023125"/>
    </source>
</evidence>
<protein>
    <submittedName>
        <fullName evidence="6">LysR family transcriptional regulator</fullName>
    </submittedName>
</protein>
<dbReference type="Proteomes" id="UP000215441">
    <property type="component" value="Unassembled WGS sequence"/>
</dbReference>
<evidence type="ECO:0000259" key="5">
    <source>
        <dbReference type="PROSITE" id="PS50931"/>
    </source>
</evidence>